<dbReference type="PANTHER" id="PTHR10302">
    <property type="entry name" value="SINGLE-STRANDED DNA-BINDING PROTEIN"/>
    <property type="match status" value="1"/>
</dbReference>
<feature type="region of interest" description="Disordered" evidence="4">
    <location>
        <begin position="107"/>
        <end position="192"/>
    </location>
</feature>
<dbReference type="InterPro" id="IPR011344">
    <property type="entry name" value="ssDNA-bd"/>
</dbReference>
<dbReference type="PROSITE" id="PS50935">
    <property type="entry name" value="SSB"/>
    <property type="match status" value="1"/>
</dbReference>
<feature type="compositionally biased region" description="Acidic residues" evidence="4">
    <location>
        <begin position="183"/>
        <end position="192"/>
    </location>
</feature>
<dbReference type="HAMAP" id="MF_00984">
    <property type="entry name" value="SSB"/>
    <property type="match status" value="1"/>
</dbReference>
<dbReference type="GO" id="GO:0006260">
    <property type="term" value="P:DNA replication"/>
    <property type="evidence" value="ECO:0007669"/>
    <property type="project" value="InterPro"/>
</dbReference>
<protein>
    <recommendedName>
        <fullName evidence="2 3">Single-stranded DNA-binding protein</fullName>
        <shortName evidence="2">SSB</shortName>
    </recommendedName>
</protein>
<reference evidence="5 6" key="1">
    <citation type="submission" date="2019-02" db="EMBL/GenBank/DDBJ databases">
        <title>Deep-cultivation of Planctomycetes and their phenomic and genomic characterization uncovers novel biology.</title>
        <authorList>
            <person name="Wiegand S."/>
            <person name="Jogler M."/>
            <person name="Boedeker C."/>
            <person name="Pinto D."/>
            <person name="Vollmers J."/>
            <person name="Rivas-Marin E."/>
            <person name="Kohn T."/>
            <person name="Peeters S.H."/>
            <person name="Heuer A."/>
            <person name="Rast P."/>
            <person name="Oberbeckmann S."/>
            <person name="Bunk B."/>
            <person name="Jeske O."/>
            <person name="Meyerdierks A."/>
            <person name="Storesund J.E."/>
            <person name="Kallscheuer N."/>
            <person name="Luecker S."/>
            <person name="Lage O.M."/>
            <person name="Pohl T."/>
            <person name="Merkel B.J."/>
            <person name="Hornburger P."/>
            <person name="Mueller R.-W."/>
            <person name="Bruemmer F."/>
            <person name="Labrenz M."/>
            <person name="Spormann A.M."/>
            <person name="Op Den Camp H."/>
            <person name="Overmann J."/>
            <person name="Amann R."/>
            <person name="Jetten M.S.M."/>
            <person name="Mascher T."/>
            <person name="Medema M.H."/>
            <person name="Devos D.P."/>
            <person name="Kaster A.-K."/>
            <person name="Ovreas L."/>
            <person name="Rohde M."/>
            <person name="Galperin M.Y."/>
            <person name="Jogler C."/>
        </authorList>
    </citation>
    <scope>NUCLEOTIDE SEQUENCE [LARGE SCALE GENOMIC DNA]</scope>
    <source>
        <strain evidence="5 6">Poly59</strain>
    </source>
</reference>
<proteinExistence type="inferred from homology"/>
<dbReference type="CDD" id="cd04496">
    <property type="entry name" value="SSB_OBF"/>
    <property type="match status" value="1"/>
</dbReference>
<dbReference type="Proteomes" id="UP000317977">
    <property type="component" value="Unassembled WGS sequence"/>
</dbReference>
<evidence type="ECO:0000313" key="5">
    <source>
        <dbReference type="EMBL" id="TWU55719.1"/>
    </source>
</evidence>
<dbReference type="Gene3D" id="2.40.50.140">
    <property type="entry name" value="Nucleic acid-binding proteins"/>
    <property type="match status" value="1"/>
</dbReference>
<feature type="compositionally biased region" description="Low complexity" evidence="4">
    <location>
        <begin position="113"/>
        <end position="128"/>
    </location>
</feature>
<dbReference type="RefSeq" id="WP_146533858.1">
    <property type="nucleotide sequence ID" value="NZ_SJPX01000002.1"/>
</dbReference>
<dbReference type="InterPro" id="IPR000424">
    <property type="entry name" value="Primosome_PriB/ssb"/>
</dbReference>
<dbReference type="GO" id="GO:0003697">
    <property type="term" value="F:single-stranded DNA binding"/>
    <property type="evidence" value="ECO:0007669"/>
    <property type="project" value="UniProtKB-UniRule"/>
</dbReference>
<dbReference type="PANTHER" id="PTHR10302:SF27">
    <property type="entry name" value="SINGLE-STRANDED DNA-BINDING PROTEIN"/>
    <property type="match status" value="1"/>
</dbReference>
<dbReference type="EMBL" id="SJPX01000002">
    <property type="protein sequence ID" value="TWU55719.1"/>
    <property type="molecule type" value="Genomic_DNA"/>
</dbReference>
<name>A0A5C6F7G8_9BACT</name>
<comment type="caution">
    <text evidence="2">Lacks conserved residue(s) required for the propagation of feature annotation.</text>
</comment>
<dbReference type="SUPFAM" id="SSF50249">
    <property type="entry name" value="Nucleic acid-binding proteins"/>
    <property type="match status" value="1"/>
</dbReference>
<comment type="subunit">
    <text evidence="2">Homotetramer.</text>
</comment>
<accession>A0A5C6F7G8</accession>
<dbReference type="Pfam" id="PF00436">
    <property type="entry name" value="SSB"/>
    <property type="match status" value="1"/>
</dbReference>
<dbReference type="GO" id="GO:0009295">
    <property type="term" value="C:nucleoid"/>
    <property type="evidence" value="ECO:0007669"/>
    <property type="project" value="TreeGrafter"/>
</dbReference>
<evidence type="ECO:0000256" key="4">
    <source>
        <dbReference type="SAM" id="MobiDB-lite"/>
    </source>
</evidence>
<dbReference type="AlphaFoldDB" id="A0A5C6F7G8"/>
<dbReference type="InterPro" id="IPR012340">
    <property type="entry name" value="NA-bd_OB-fold"/>
</dbReference>
<comment type="caution">
    <text evidence="5">The sequence shown here is derived from an EMBL/GenBank/DDBJ whole genome shotgun (WGS) entry which is preliminary data.</text>
</comment>
<dbReference type="OrthoDB" id="9809878at2"/>
<keyword evidence="1 2" id="KW-0238">DNA-binding</keyword>
<evidence type="ECO:0000256" key="2">
    <source>
        <dbReference type="HAMAP-Rule" id="MF_00984"/>
    </source>
</evidence>
<sequence>MASYNRVMLMGNLTREIELRYTPGGTAVMDNAIAVNDRRKSASGEWVEETTFVDITFWGRTAEVASEYLGKGSPIFVEGRLKLDSWETDGQKRSKLRVVCDRMQMIGGQVGNQPAGGQSSSGQSRPASTRQESTPRHDSENSARPAAQTQRVNEAPASQNPAPPSQQPMSAGRPSAQPTGDGDGYDEPDIPF</sequence>
<keyword evidence="6" id="KW-1185">Reference proteome</keyword>
<evidence type="ECO:0000256" key="1">
    <source>
        <dbReference type="ARBA" id="ARBA00023125"/>
    </source>
</evidence>
<evidence type="ECO:0000313" key="6">
    <source>
        <dbReference type="Proteomes" id="UP000317977"/>
    </source>
</evidence>
<evidence type="ECO:0000256" key="3">
    <source>
        <dbReference type="RuleBase" id="RU000524"/>
    </source>
</evidence>
<organism evidence="5 6">
    <name type="scientific">Rubripirellula reticaptiva</name>
    <dbReference type="NCBI Taxonomy" id="2528013"/>
    <lineage>
        <taxon>Bacteria</taxon>
        <taxon>Pseudomonadati</taxon>
        <taxon>Planctomycetota</taxon>
        <taxon>Planctomycetia</taxon>
        <taxon>Pirellulales</taxon>
        <taxon>Pirellulaceae</taxon>
        <taxon>Rubripirellula</taxon>
    </lineage>
</organism>
<dbReference type="NCBIfam" id="TIGR00621">
    <property type="entry name" value="ssb"/>
    <property type="match status" value="1"/>
</dbReference>
<gene>
    <name evidence="5" type="primary">ssb</name>
    <name evidence="5" type="ORF">Poly59_20190</name>
</gene>